<sequence>MGRVRKEKAEMFLLSPESWYLVVYFNEKLEYLYIPSSNKPDLERLGYLLAAFKLFNIPYLLFGVHGEDIFELGDDFEERLKEEFGVNIDENILAKEFKSSLRSIENLKTFYEKLGFFEDLEELEDLRRLYEEYLKKRRK</sequence>
<name>H3ZPT8_THELN</name>
<organism evidence="1 2">
    <name type="scientific">Thermococcus litoralis (strain ATCC 51850 / DSM 5473 / JCM 8560 / NS-C)</name>
    <dbReference type="NCBI Taxonomy" id="523849"/>
    <lineage>
        <taxon>Archaea</taxon>
        <taxon>Methanobacteriati</taxon>
        <taxon>Methanobacteriota</taxon>
        <taxon>Thermococci</taxon>
        <taxon>Thermococcales</taxon>
        <taxon>Thermococcaceae</taxon>
        <taxon>Thermococcus</taxon>
    </lineage>
</organism>
<proteinExistence type="predicted"/>
<dbReference type="GeneID" id="16550511"/>
<accession>H3ZPT8</accession>
<dbReference type="STRING" id="523849.OCC_04722"/>
<evidence type="ECO:0000313" key="2">
    <source>
        <dbReference type="Proteomes" id="UP000015502"/>
    </source>
</evidence>
<gene>
    <name evidence="1" type="ORF">OCC_04722</name>
</gene>
<dbReference type="Proteomes" id="UP000015502">
    <property type="component" value="Chromosome"/>
</dbReference>
<protein>
    <submittedName>
        <fullName evidence="1">Uncharacterized protein</fullName>
    </submittedName>
</protein>
<dbReference type="OrthoDB" id="99013at2157"/>
<reference evidence="1 2" key="1">
    <citation type="journal article" date="2012" name="J. Bacteriol.">
        <title>Genome sequence of the model hyperthermophilic archaeon Thermococcus litoralis NS-C.</title>
        <authorList>
            <person name="Gardner A.F."/>
            <person name="Kumar S."/>
            <person name="Perler F.B."/>
        </authorList>
    </citation>
    <scope>NUCLEOTIDE SEQUENCE [LARGE SCALE GENOMIC DNA]</scope>
    <source>
        <strain evidence="2">ATCC 51850 / DSM 5473 / JCM 8560 / NS-C</strain>
    </source>
</reference>
<dbReference type="KEGG" id="tlt:OCC_04722"/>
<dbReference type="RefSeq" id="WP_004069209.1">
    <property type="nucleotide sequence ID" value="NC_022084.1"/>
</dbReference>
<keyword evidence="2" id="KW-1185">Reference proteome</keyword>
<dbReference type="EMBL" id="CP006670">
    <property type="protein sequence ID" value="EHR77992.1"/>
    <property type="molecule type" value="Genomic_DNA"/>
</dbReference>
<evidence type="ECO:0000313" key="1">
    <source>
        <dbReference type="EMBL" id="EHR77992.1"/>
    </source>
</evidence>
<dbReference type="AlphaFoldDB" id="H3ZPT8"/>
<dbReference type="HOGENOM" id="CLU_1840690_0_0_2"/>
<dbReference type="PaxDb" id="523849-OCC_04722"/>